<evidence type="ECO:0000313" key="2">
    <source>
        <dbReference type="EMBL" id="GBP72013.1"/>
    </source>
</evidence>
<reference evidence="2 3" key="1">
    <citation type="journal article" date="2019" name="Commun. Biol.">
        <title>The bagworm genome reveals a unique fibroin gene that provides high tensile strength.</title>
        <authorList>
            <person name="Kono N."/>
            <person name="Nakamura H."/>
            <person name="Ohtoshi R."/>
            <person name="Tomita M."/>
            <person name="Numata K."/>
            <person name="Arakawa K."/>
        </authorList>
    </citation>
    <scope>NUCLEOTIDE SEQUENCE [LARGE SCALE GENOMIC DNA]</scope>
</reference>
<proteinExistence type="predicted"/>
<dbReference type="AlphaFoldDB" id="A0A4C1Y9I8"/>
<dbReference type="Proteomes" id="UP000299102">
    <property type="component" value="Unassembled WGS sequence"/>
</dbReference>
<accession>A0A4C1Y9I8</accession>
<feature type="region of interest" description="Disordered" evidence="1">
    <location>
        <begin position="1"/>
        <end position="26"/>
    </location>
</feature>
<gene>
    <name evidence="2" type="ORF">EVAR_51262_1</name>
</gene>
<keyword evidence="3" id="KW-1185">Reference proteome</keyword>
<name>A0A4C1Y9I8_EUMVA</name>
<dbReference type="EMBL" id="BGZK01001130">
    <property type="protein sequence ID" value="GBP72013.1"/>
    <property type="molecule type" value="Genomic_DNA"/>
</dbReference>
<organism evidence="2 3">
    <name type="scientific">Eumeta variegata</name>
    <name type="common">Bagworm moth</name>
    <name type="synonym">Eumeta japonica</name>
    <dbReference type="NCBI Taxonomy" id="151549"/>
    <lineage>
        <taxon>Eukaryota</taxon>
        <taxon>Metazoa</taxon>
        <taxon>Ecdysozoa</taxon>
        <taxon>Arthropoda</taxon>
        <taxon>Hexapoda</taxon>
        <taxon>Insecta</taxon>
        <taxon>Pterygota</taxon>
        <taxon>Neoptera</taxon>
        <taxon>Endopterygota</taxon>
        <taxon>Lepidoptera</taxon>
        <taxon>Glossata</taxon>
        <taxon>Ditrysia</taxon>
        <taxon>Tineoidea</taxon>
        <taxon>Psychidae</taxon>
        <taxon>Oiketicinae</taxon>
        <taxon>Eumeta</taxon>
    </lineage>
</organism>
<evidence type="ECO:0000256" key="1">
    <source>
        <dbReference type="SAM" id="MobiDB-lite"/>
    </source>
</evidence>
<evidence type="ECO:0000313" key="3">
    <source>
        <dbReference type="Proteomes" id="UP000299102"/>
    </source>
</evidence>
<comment type="caution">
    <text evidence="2">The sequence shown here is derived from an EMBL/GenBank/DDBJ whole genome shotgun (WGS) entry which is preliminary data.</text>
</comment>
<protein>
    <submittedName>
        <fullName evidence="2">Uncharacterized protein</fullName>
    </submittedName>
</protein>
<sequence length="107" mass="12022">MSRHRHAPIAPRLVEGGRPASSQGGRPYLIFRAPVAVRPRDGCQVTPESKLIELDVMKIDATIGWFIVVISWKVFPDVVFGSGQVSKRTKQWDARSKRLSLEMINSH</sequence>